<accession>A0A143QJ31</accession>
<comment type="similarity">
    <text evidence="2 7">Belongs to the TVP38/TMEM64 family.</text>
</comment>
<keyword evidence="3 7" id="KW-1003">Cell membrane</keyword>
<reference evidence="9 10" key="1">
    <citation type="journal article" date="2016" name="Genome Announc.">
        <title>Complete Genome and Plasmid Sequences for Rhodococcus fascians D188 and Draft Sequences for Rhodococcus Isolates PBTS 1 and PBTS 2.</title>
        <authorList>
            <person name="Stamler R.A."/>
            <person name="Vereecke D."/>
            <person name="Zhang Y."/>
            <person name="Schilkey F."/>
            <person name="Devitt N."/>
            <person name="Randall J.J."/>
        </authorList>
    </citation>
    <scope>NUCLEOTIDE SEQUENCE [LARGE SCALE GENOMIC DNA]</scope>
    <source>
        <strain evidence="9 10">PBTS2</strain>
    </source>
</reference>
<feature type="transmembrane region" description="Helical" evidence="7">
    <location>
        <begin position="15"/>
        <end position="34"/>
    </location>
</feature>
<evidence type="ECO:0000256" key="6">
    <source>
        <dbReference type="ARBA" id="ARBA00023136"/>
    </source>
</evidence>
<dbReference type="Pfam" id="PF09335">
    <property type="entry name" value="VTT_dom"/>
    <property type="match status" value="1"/>
</dbReference>
<keyword evidence="10" id="KW-1185">Reference proteome</keyword>
<name>A0A143QJ31_RHOFA</name>
<dbReference type="AlphaFoldDB" id="A0A143QJ31"/>
<evidence type="ECO:0000256" key="2">
    <source>
        <dbReference type="ARBA" id="ARBA00008640"/>
    </source>
</evidence>
<reference evidence="10" key="2">
    <citation type="submission" date="2016-04" db="EMBL/GenBank/DDBJ databases">
        <title>Complete Genome and Plasmid Sequences for Rhodococcus fascians D188 and Draft Sequences for Rhodococcus spp. Isolates PBTS 1 and PBTS 2.</title>
        <authorList>
            <person name="Stamer R."/>
            <person name="Vereecke D."/>
            <person name="Zhang Y."/>
            <person name="Schilkey F."/>
            <person name="Devitt N."/>
            <person name="Randall J."/>
        </authorList>
    </citation>
    <scope>NUCLEOTIDE SEQUENCE [LARGE SCALE GENOMIC DNA]</scope>
    <source>
        <strain evidence="10">PBTS2</strain>
    </source>
</reference>
<evidence type="ECO:0000256" key="4">
    <source>
        <dbReference type="ARBA" id="ARBA00022692"/>
    </source>
</evidence>
<dbReference type="InterPro" id="IPR015414">
    <property type="entry name" value="TMEM64"/>
</dbReference>
<feature type="transmembrane region" description="Helical" evidence="7">
    <location>
        <begin position="76"/>
        <end position="101"/>
    </location>
</feature>
<evidence type="ECO:0000256" key="3">
    <source>
        <dbReference type="ARBA" id="ARBA00022475"/>
    </source>
</evidence>
<feature type="transmembrane region" description="Helical" evidence="7">
    <location>
        <begin position="192"/>
        <end position="212"/>
    </location>
</feature>
<evidence type="ECO:0000256" key="7">
    <source>
        <dbReference type="RuleBase" id="RU366058"/>
    </source>
</evidence>
<gene>
    <name evidence="9" type="primary">ydjZ_1</name>
    <name evidence="9" type="ORF">A3Q41_01063</name>
</gene>
<dbReference type="Proteomes" id="UP000076038">
    <property type="component" value="Chromosome"/>
</dbReference>
<dbReference type="EMBL" id="CP015220">
    <property type="protein sequence ID" value="AMY22377.1"/>
    <property type="molecule type" value="Genomic_DNA"/>
</dbReference>
<feature type="transmembrane region" description="Helical" evidence="7">
    <location>
        <begin position="164"/>
        <end position="186"/>
    </location>
</feature>
<evidence type="ECO:0000256" key="1">
    <source>
        <dbReference type="ARBA" id="ARBA00004651"/>
    </source>
</evidence>
<comment type="subcellular location">
    <subcellularLocation>
        <location evidence="1 7">Cell membrane</location>
        <topology evidence="1 7">Multi-pass membrane protein</topology>
    </subcellularLocation>
</comment>
<keyword evidence="5 7" id="KW-1133">Transmembrane helix</keyword>
<dbReference type="KEGG" id="rhs:A3Q41_01063"/>
<dbReference type="PANTHER" id="PTHR12677:SF59">
    <property type="entry name" value="GOLGI APPARATUS MEMBRANE PROTEIN TVP38-RELATED"/>
    <property type="match status" value="1"/>
</dbReference>
<dbReference type="PANTHER" id="PTHR12677">
    <property type="entry name" value="GOLGI APPARATUS MEMBRANE PROTEIN TVP38-RELATED"/>
    <property type="match status" value="1"/>
</dbReference>
<organism evidence="9 10">
    <name type="scientific">Rhodococcoides fascians</name>
    <name type="common">Rhodococcus fascians</name>
    <dbReference type="NCBI Taxonomy" id="1828"/>
    <lineage>
        <taxon>Bacteria</taxon>
        <taxon>Bacillati</taxon>
        <taxon>Actinomycetota</taxon>
        <taxon>Actinomycetes</taxon>
        <taxon>Mycobacteriales</taxon>
        <taxon>Nocardiaceae</taxon>
        <taxon>Rhodococcoides</taxon>
    </lineage>
</organism>
<evidence type="ECO:0000313" key="9">
    <source>
        <dbReference type="EMBL" id="AMY22377.1"/>
    </source>
</evidence>
<dbReference type="GO" id="GO:0005886">
    <property type="term" value="C:plasma membrane"/>
    <property type="evidence" value="ECO:0007669"/>
    <property type="project" value="UniProtKB-SubCell"/>
</dbReference>
<dbReference type="InterPro" id="IPR032816">
    <property type="entry name" value="VTT_dom"/>
</dbReference>
<feature type="transmembrane region" description="Helical" evidence="7">
    <location>
        <begin position="46"/>
        <end position="64"/>
    </location>
</feature>
<sequence length="222" mass="23018">MTQDRPTRSRRGTTLKLLAAAVVVIALVIVLGTVDLPDPSFIRDRVASAGPWGIALFVVLYAVLSATPFPASTLTIASGLLFGLAVGATVVVFAATAGAYLGYWGARALGRGQVARTEWDRLRRLDAMLGRRGLLSVLLVRLVPLPFSLVNYAAGVSAVGQRDYVVGTMIGIVPATVAYTALGAYGTSPLSWPFAIALLAVLAIAAGSALLARRLGLTGAAE</sequence>
<feature type="domain" description="VTT" evidence="8">
    <location>
        <begin position="69"/>
        <end position="184"/>
    </location>
</feature>
<keyword evidence="4 7" id="KW-0812">Transmembrane</keyword>
<keyword evidence="6 7" id="KW-0472">Membrane</keyword>
<protein>
    <recommendedName>
        <fullName evidence="7">TVP38/TMEM64 family membrane protein</fullName>
    </recommendedName>
</protein>
<dbReference type="PATRIC" id="fig|1653479.3.peg.1081"/>
<evidence type="ECO:0000256" key="5">
    <source>
        <dbReference type="ARBA" id="ARBA00022989"/>
    </source>
</evidence>
<feature type="transmembrane region" description="Helical" evidence="7">
    <location>
        <begin position="133"/>
        <end position="152"/>
    </location>
</feature>
<evidence type="ECO:0000313" key="10">
    <source>
        <dbReference type="Proteomes" id="UP000076038"/>
    </source>
</evidence>
<dbReference type="RefSeq" id="WP_048317334.1">
    <property type="nucleotide sequence ID" value="NZ_CP015220.1"/>
</dbReference>
<evidence type="ECO:0000259" key="8">
    <source>
        <dbReference type="Pfam" id="PF09335"/>
    </source>
</evidence>
<proteinExistence type="inferred from homology"/>